<protein>
    <submittedName>
        <fullName evidence="2">Uncharacterized protein</fullName>
    </submittedName>
</protein>
<evidence type="ECO:0000313" key="2">
    <source>
        <dbReference type="EMBL" id="TFK33743.1"/>
    </source>
</evidence>
<name>A0A5C3LN99_9AGAR</name>
<dbReference type="Proteomes" id="UP000308652">
    <property type="component" value="Unassembled WGS sequence"/>
</dbReference>
<reference evidence="2 3" key="1">
    <citation type="journal article" date="2019" name="Nat. Ecol. Evol.">
        <title>Megaphylogeny resolves global patterns of mushroom evolution.</title>
        <authorList>
            <person name="Varga T."/>
            <person name="Krizsan K."/>
            <person name="Foldi C."/>
            <person name="Dima B."/>
            <person name="Sanchez-Garcia M."/>
            <person name="Sanchez-Ramirez S."/>
            <person name="Szollosi G.J."/>
            <person name="Szarkandi J.G."/>
            <person name="Papp V."/>
            <person name="Albert L."/>
            <person name="Andreopoulos W."/>
            <person name="Angelini C."/>
            <person name="Antonin V."/>
            <person name="Barry K.W."/>
            <person name="Bougher N.L."/>
            <person name="Buchanan P."/>
            <person name="Buyck B."/>
            <person name="Bense V."/>
            <person name="Catcheside P."/>
            <person name="Chovatia M."/>
            <person name="Cooper J."/>
            <person name="Damon W."/>
            <person name="Desjardin D."/>
            <person name="Finy P."/>
            <person name="Geml J."/>
            <person name="Haridas S."/>
            <person name="Hughes K."/>
            <person name="Justo A."/>
            <person name="Karasinski D."/>
            <person name="Kautmanova I."/>
            <person name="Kiss B."/>
            <person name="Kocsube S."/>
            <person name="Kotiranta H."/>
            <person name="LaButti K.M."/>
            <person name="Lechner B.E."/>
            <person name="Liimatainen K."/>
            <person name="Lipzen A."/>
            <person name="Lukacs Z."/>
            <person name="Mihaltcheva S."/>
            <person name="Morgado L.N."/>
            <person name="Niskanen T."/>
            <person name="Noordeloos M.E."/>
            <person name="Ohm R.A."/>
            <person name="Ortiz-Santana B."/>
            <person name="Ovrebo C."/>
            <person name="Racz N."/>
            <person name="Riley R."/>
            <person name="Savchenko A."/>
            <person name="Shiryaev A."/>
            <person name="Soop K."/>
            <person name="Spirin V."/>
            <person name="Szebenyi C."/>
            <person name="Tomsovsky M."/>
            <person name="Tulloss R.E."/>
            <person name="Uehling J."/>
            <person name="Grigoriev I.V."/>
            <person name="Vagvolgyi C."/>
            <person name="Papp T."/>
            <person name="Martin F.M."/>
            <person name="Miettinen O."/>
            <person name="Hibbett D.S."/>
            <person name="Nagy L.G."/>
        </authorList>
    </citation>
    <scope>NUCLEOTIDE SEQUENCE [LARGE SCALE GENOMIC DNA]</scope>
    <source>
        <strain evidence="2 3">CBS 166.37</strain>
    </source>
</reference>
<keyword evidence="3" id="KW-1185">Reference proteome</keyword>
<dbReference type="AlphaFoldDB" id="A0A5C3LN99"/>
<organism evidence="2 3">
    <name type="scientific">Crucibulum laeve</name>
    <dbReference type="NCBI Taxonomy" id="68775"/>
    <lineage>
        <taxon>Eukaryota</taxon>
        <taxon>Fungi</taxon>
        <taxon>Dikarya</taxon>
        <taxon>Basidiomycota</taxon>
        <taxon>Agaricomycotina</taxon>
        <taxon>Agaricomycetes</taxon>
        <taxon>Agaricomycetidae</taxon>
        <taxon>Agaricales</taxon>
        <taxon>Agaricineae</taxon>
        <taxon>Nidulariaceae</taxon>
        <taxon>Crucibulum</taxon>
    </lineage>
</organism>
<gene>
    <name evidence="2" type="ORF">BDQ12DRAFT_669984</name>
</gene>
<sequence length="179" mass="19047">MYNRCAGFSEFVNVLNRANQTASFAAARQQPHDFCTQRPSYTSSEGGSSRGGEVGEAVAAGEVMVVGEPVVAVEAAVAEGIAEAREWGESGEQWWKSFIPTLPSDVHFSTMHGYSLTPPGNPTTSTDAINQTDLMGITTPVLTQPFNSTTVGFMDALANQTGFSLPPPPNNGFQVETQQ</sequence>
<proteinExistence type="predicted"/>
<evidence type="ECO:0000256" key="1">
    <source>
        <dbReference type="SAM" id="MobiDB-lite"/>
    </source>
</evidence>
<dbReference type="EMBL" id="ML213642">
    <property type="protein sequence ID" value="TFK33743.1"/>
    <property type="molecule type" value="Genomic_DNA"/>
</dbReference>
<feature type="region of interest" description="Disordered" evidence="1">
    <location>
        <begin position="27"/>
        <end position="53"/>
    </location>
</feature>
<evidence type="ECO:0000313" key="3">
    <source>
        <dbReference type="Proteomes" id="UP000308652"/>
    </source>
</evidence>
<accession>A0A5C3LN99</accession>